<dbReference type="Gene3D" id="3.10.560.10">
    <property type="entry name" value="Outer membrane lipoprotein wza domain like"/>
    <property type="match status" value="1"/>
</dbReference>
<feature type="chain" id="PRO_5020443754" evidence="3">
    <location>
        <begin position="28"/>
        <end position="272"/>
    </location>
</feature>
<dbReference type="InterPro" id="IPR049712">
    <property type="entry name" value="Poly_export"/>
</dbReference>
<dbReference type="Pfam" id="PF10531">
    <property type="entry name" value="SLBB"/>
    <property type="match status" value="1"/>
</dbReference>
<accession>A0A4R4K748</accession>
<dbReference type="OrthoDB" id="662756at2"/>
<keyword evidence="2" id="KW-1133">Transmembrane helix</keyword>
<evidence type="ECO:0000256" key="2">
    <source>
        <dbReference type="SAM" id="Phobius"/>
    </source>
</evidence>
<dbReference type="GO" id="GO:0015159">
    <property type="term" value="F:polysaccharide transmembrane transporter activity"/>
    <property type="evidence" value="ECO:0007669"/>
    <property type="project" value="InterPro"/>
</dbReference>
<evidence type="ECO:0000313" key="7">
    <source>
        <dbReference type="Proteomes" id="UP000295706"/>
    </source>
</evidence>
<dbReference type="Proteomes" id="UP000295706">
    <property type="component" value="Unassembled WGS sequence"/>
</dbReference>
<keyword evidence="2" id="KW-0812">Transmembrane</keyword>
<evidence type="ECO:0000313" key="6">
    <source>
        <dbReference type="EMBL" id="TDB63384.1"/>
    </source>
</evidence>
<feature type="domain" description="Soluble ligand binding" evidence="5">
    <location>
        <begin position="157"/>
        <end position="211"/>
    </location>
</feature>
<dbReference type="Pfam" id="PF02563">
    <property type="entry name" value="Poly_export"/>
    <property type="match status" value="1"/>
</dbReference>
<feature type="transmembrane region" description="Helical" evidence="2">
    <location>
        <begin position="252"/>
        <end position="271"/>
    </location>
</feature>
<proteinExistence type="predicted"/>
<dbReference type="EMBL" id="SMJU01000010">
    <property type="protein sequence ID" value="TDB63384.1"/>
    <property type="molecule type" value="Genomic_DNA"/>
</dbReference>
<evidence type="ECO:0000259" key="4">
    <source>
        <dbReference type="Pfam" id="PF02563"/>
    </source>
</evidence>
<reference evidence="6 7" key="1">
    <citation type="submission" date="2019-02" db="EMBL/GenBank/DDBJ databases">
        <title>Arundinibacter roseus gen. nov., sp. nov., a new member of the family Cytophagaceae.</title>
        <authorList>
            <person name="Szuroczki S."/>
            <person name="Khayer B."/>
            <person name="Sproer C."/>
            <person name="Toumi M."/>
            <person name="Szabo A."/>
            <person name="Felfoldi T."/>
            <person name="Schumann P."/>
            <person name="Toth E."/>
        </authorList>
    </citation>
    <scope>NUCLEOTIDE SEQUENCE [LARGE SCALE GENOMIC DNA]</scope>
    <source>
        <strain evidence="6 7">DMA-k-7a</strain>
    </source>
</reference>
<organism evidence="6 7">
    <name type="scientific">Arundinibacter roseus</name>
    <dbReference type="NCBI Taxonomy" id="2070510"/>
    <lineage>
        <taxon>Bacteria</taxon>
        <taxon>Pseudomonadati</taxon>
        <taxon>Bacteroidota</taxon>
        <taxon>Cytophagia</taxon>
        <taxon>Cytophagales</taxon>
        <taxon>Spirosomataceae</taxon>
        <taxon>Arundinibacter</taxon>
    </lineage>
</organism>
<gene>
    <name evidence="6" type="ORF">EZE20_16585</name>
</gene>
<keyword evidence="1 3" id="KW-0732">Signal</keyword>
<dbReference type="PANTHER" id="PTHR33619">
    <property type="entry name" value="POLYSACCHARIDE EXPORT PROTEIN GFCE-RELATED"/>
    <property type="match status" value="1"/>
</dbReference>
<comment type="caution">
    <text evidence="6">The sequence shown here is derived from an EMBL/GenBank/DDBJ whole genome shotgun (WGS) entry which is preliminary data.</text>
</comment>
<name>A0A4R4K748_9BACT</name>
<evidence type="ECO:0000256" key="3">
    <source>
        <dbReference type="SAM" id="SignalP"/>
    </source>
</evidence>
<dbReference type="InterPro" id="IPR003715">
    <property type="entry name" value="Poly_export_N"/>
</dbReference>
<dbReference type="InterPro" id="IPR019554">
    <property type="entry name" value="Soluble_ligand-bd"/>
</dbReference>
<evidence type="ECO:0000259" key="5">
    <source>
        <dbReference type="Pfam" id="PF10531"/>
    </source>
</evidence>
<dbReference type="PANTHER" id="PTHR33619:SF3">
    <property type="entry name" value="POLYSACCHARIDE EXPORT PROTEIN GFCE-RELATED"/>
    <property type="match status" value="1"/>
</dbReference>
<evidence type="ECO:0000256" key="1">
    <source>
        <dbReference type="ARBA" id="ARBA00022729"/>
    </source>
</evidence>
<keyword evidence="7" id="KW-1185">Reference proteome</keyword>
<sequence>MSLFYVSLSRSLAVCAVVLAVASTSFFSCVSPKNIVYFQGDSLRYSTDTIRQSYTPTIQPNDLLSIVVGSLSPESDVIFNVPNQYTTSAMNYSATGGGSRQQSLGYLVDSDGNIEMPLVGKINIKDLKAQTASDTIRQRLLTYLREPTVTIRSLNFKVSVLGEVNRPAVYVIPDEKVTLPELLSLAGDLTIFGRRTNILLIREENGKREYVKLDLTSRDIFDSPYYYLHKNDMIYVEPIEARMTFTDQRVQLMPLYVSIISALSLVIINLTR</sequence>
<protein>
    <submittedName>
        <fullName evidence="6">Polysaccharide export protein</fullName>
    </submittedName>
</protein>
<feature type="signal peptide" evidence="3">
    <location>
        <begin position="1"/>
        <end position="27"/>
    </location>
</feature>
<keyword evidence="2" id="KW-0472">Membrane</keyword>
<dbReference type="AlphaFoldDB" id="A0A4R4K748"/>
<feature type="domain" description="Polysaccharide export protein N-terminal" evidence="4">
    <location>
        <begin position="53"/>
        <end position="152"/>
    </location>
</feature>
<dbReference type="RefSeq" id="WP_132119697.1">
    <property type="nucleotide sequence ID" value="NZ_SMJU01000010.1"/>
</dbReference>